<dbReference type="Proteomes" id="UP000798662">
    <property type="component" value="Chromosome 2"/>
</dbReference>
<name>A0ACC3C879_PYRYE</name>
<reference evidence="1" key="1">
    <citation type="submission" date="2019-11" db="EMBL/GenBank/DDBJ databases">
        <title>Nori genome reveals adaptations in red seaweeds to the harsh intertidal environment.</title>
        <authorList>
            <person name="Wang D."/>
            <person name="Mao Y."/>
        </authorList>
    </citation>
    <scope>NUCLEOTIDE SEQUENCE</scope>
    <source>
        <tissue evidence="1">Gametophyte</tissue>
    </source>
</reference>
<evidence type="ECO:0000313" key="1">
    <source>
        <dbReference type="EMBL" id="KAK1866392.1"/>
    </source>
</evidence>
<sequence>MVLAGEDGEDDVWRFEIPQYTLHAIKPLAAAPPSLTHRGMPGLLYHPPCHHDHATASILVEVWDIPDSAIGGLLAGVPPPLAFGSIRLVATEGNGGAAEVLKGFICEGWVRGGGVREGVAMTDITEFGGWRAYMEQSGRK</sequence>
<organism evidence="1 2">
    <name type="scientific">Pyropia yezoensis</name>
    <name type="common">Susabi-nori</name>
    <name type="synonym">Porphyra yezoensis</name>
    <dbReference type="NCBI Taxonomy" id="2788"/>
    <lineage>
        <taxon>Eukaryota</taxon>
        <taxon>Rhodophyta</taxon>
        <taxon>Bangiophyceae</taxon>
        <taxon>Bangiales</taxon>
        <taxon>Bangiaceae</taxon>
        <taxon>Pyropia</taxon>
    </lineage>
</organism>
<proteinExistence type="predicted"/>
<gene>
    <name evidence="1" type="ORF">I4F81_008912</name>
</gene>
<accession>A0ACC3C879</accession>
<dbReference type="EMBL" id="CM020619">
    <property type="protein sequence ID" value="KAK1866392.1"/>
    <property type="molecule type" value="Genomic_DNA"/>
</dbReference>
<comment type="caution">
    <text evidence="1">The sequence shown here is derived from an EMBL/GenBank/DDBJ whole genome shotgun (WGS) entry which is preliminary data.</text>
</comment>
<protein>
    <submittedName>
        <fullName evidence="1">Uncharacterized protein</fullName>
    </submittedName>
</protein>
<keyword evidence="2" id="KW-1185">Reference proteome</keyword>
<evidence type="ECO:0000313" key="2">
    <source>
        <dbReference type="Proteomes" id="UP000798662"/>
    </source>
</evidence>